<organism evidence="2 3">
    <name type="scientific">Arthrobacter ginkgonis</name>
    <dbReference type="NCBI Taxonomy" id="1630594"/>
    <lineage>
        <taxon>Bacteria</taxon>
        <taxon>Bacillati</taxon>
        <taxon>Actinomycetota</taxon>
        <taxon>Actinomycetes</taxon>
        <taxon>Micrococcales</taxon>
        <taxon>Micrococcaceae</taxon>
        <taxon>Arthrobacter</taxon>
    </lineage>
</organism>
<comment type="caution">
    <text evidence="2">The sequence shown here is derived from an EMBL/GenBank/DDBJ whole genome shotgun (WGS) entry which is preliminary data.</text>
</comment>
<gene>
    <name evidence="2" type="ORF">GCM10023081_42880</name>
</gene>
<evidence type="ECO:0000313" key="2">
    <source>
        <dbReference type="EMBL" id="GAA3701887.1"/>
    </source>
</evidence>
<keyword evidence="3" id="KW-1185">Reference proteome</keyword>
<dbReference type="RefSeq" id="WP_345154133.1">
    <property type="nucleotide sequence ID" value="NZ_BAABEO010000034.1"/>
</dbReference>
<reference evidence="3" key="1">
    <citation type="journal article" date="2019" name="Int. J. Syst. Evol. Microbiol.">
        <title>The Global Catalogue of Microorganisms (GCM) 10K type strain sequencing project: providing services to taxonomists for standard genome sequencing and annotation.</title>
        <authorList>
            <consortium name="The Broad Institute Genomics Platform"/>
            <consortium name="The Broad Institute Genome Sequencing Center for Infectious Disease"/>
            <person name="Wu L."/>
            <person name="Ma J."/>
        </authorList>
    </citation>
    <scope>NUCLEOTIDE SEQUENCE [LARGE SCALE GENOMIC DNA]</scope>
    <source>
        <strain evidence="3">JCM 30742</strain>
    </source>
</reference>
<feature type="region of interest" description="Disordered" evidence="1">
    <location>
        <begin position="1"/>
        <end position="36"/>
    </location>
</feature>
<protein>
    <submittedName>
        <fullName evidence="2">Uncharacterized protein</fullName>
    </submittedName>
</protein>
<dbReference type="EMBL" id="BAABEO010000034">
    <property type="protein sequence ID" value="GAA3701887.1"/>
    <property type="molecule type" value="Genomic_DNA"/>
</dbReference>
<evidence type="ECO:0000313" key="3">
    <source>
        <dbReference type="Proteomes" id="UP001500752"/>
    </source>
</evidence>
<accession>A0ABP7D7B3</accession>
<sequence>MLATVPQLRPEGTNNWRIGYGPAADDAGNAPTSGTDDVQELDIASAIDVITSWTAGRGLPLSYGAALRVY</sequence>
<dbReference type="Proteomes" id="UP001500752">
    <property type="component" value="Unassembled WGS sequence"/>
</dbReference>
<proteinExistence type="predicted"/>
<evidence type="ECO:0000256" key="1">
    <source>
        <dbReference type="SAM" id="MobiDB-lite"/>
    </source>
</evidence>
<name>A0ABP7D7B3_9MICC</name>